<evidence type="ECO:0000256" key="4">
    <source>
        <dbReference type="ARBA" id="ARBA00022679"/>
    </source>
</evidence>
<evidence type="ECO:0000256" key="7">
    <source>
        <dbReference type="ARBA" id="ARBA00023268"/>
    </source>
</evidence>
<dbReference type="Gene3D" id="6.10.140.1410">
    <property type="match status" value="1"/>
</dbReference>
<comment type="caution">
    <text evidence="15">The sequence shown here is derived from an EMBL/GenBank/DDBJ whole genome shotgun (WGS) entry which is preliminary data.</text>
</comment>
<dbReference type="EMBL" id="MDYP01000002">
    <property type="protein sequence ID" value="OQE11524.1"/>
    <property type="molecule type" value="Genomic_DNA"/>
</dbReference>
<feature type="region of interest" description="Disordered" evidence="13">
    <location>
        <begin position="1256"/>
        <end position="1279"/>
    </location>
</feature>
<dbReference type="InterPro" id="IPR026025">
    <property type="entry name" value="FAS_alpha_yeast"/>
</dbReference>
<sequence length="1632" mass="179793">MAIDSDTERKLARTLLMELMVYQFASPVRWIETQDVILSRTESERIIEVGPSATLLGMLRKTIDTIYPTKECTLPAPRQLLHSEKDLDDIYYTGEPDQLNPVEIKTQMQAETEISPPNLGPAVPTPTVTVELTTAAQPSPMVHVEVTSIEDQSIQAQDIVFAIVARALKRAAAEIDGSKSIKALAEGRSTLENEIIGDLHSEFGSLPDRAEDLALGQVGPEIQPSHKGALGKVTTAMINTLFTSKMPSSFTAATAREQLRTHWGLQSGRQDACLLCAVTMQPTSRITTESDAHDFISHAVEIYAKREGLTLLPPGASDVGGAATGVTMDPEAVRALTESQDALSKRLLEIYAAHLGVDMEADRQALDSLRDELATGLQADLDLWHAEHGADYAQGIRPRFDMKKIRSYDSAWNWARQSLLELFDLTSTVADPSILDPDSVVKRCYHIANAADKTILPVLDEMISQLQDRTDLRPIFLTLRDNCTDSLMSGPVFRGAPRQLAPVTTMDNQGNLQYQEQPRKESSRFADLALPRSGPAKNPLVTTEPYLHLKKRSASGWEYSADLTRHLYQVFHEVETQGDSLSAQTVLITGAGIGSIGAAMIVHFLQGGARVLVTTSSMSPEVARKYQALYMEHGSRGSELVVVPFNQGSAQDVAALVEYVYDEKNGLGWDLDYLIPFAAISEAGRTLDTIDSKSELAHRIMLTNLLRLLGTVKTCKEIHGHRSHPTQVVLPLSPNHGTFGGDGLYSESKLALETLFNRWHSENWQDYLSICGAVIGWTRGTGLMNQNDLVAEGIEKAGMRTFSQEEMAYALVCLCVGAMYELCQEAPVYADLTGGMAQVPNLPESLGHLRRELKENSEIQSALFQEQAIEAEWSNPGEHAAAVSELEERAHVRQDFPKVLQYDRDIAPLSAELQGMVDLHRTVVITGFAELGPHGNSRTRWEMEAHGRFSIEGAIEMAWMMGFIRHFSGIIEGRPYSGWVDTKTKQPVADTAIKPVYEERILAHSGIRFIEPELCDGYDPNKKQFLHEIVLQTDLAPLYVPESLAEQMRREHGLFVTVQKSSTPDLYRVQLRKGARLFVPRAMQFDRTVAGLVPTGWDPRIYGLSEQIISDVDRLTLYTLVCTVEALLSSGITDPYELYQYIHVSEVGNCIGSGMGGSTSLGKMFTGRYTGQEIQSDILQETFVNTISAWVNMLLLSASGPIRTPVGACATAVESLELGYDTIVTGKSKFCLVGGCDDFTSETSYEFANMKATTNSLEETAQGRAPSEMSRPTTTTRNGFMESQGCGLQVLTTADLALKMGLPIRGIVAFVSTSSDKAGRSVPAPGQGVLVNARRTTLASNIPSPLLKMSNRRRRLDFRRKQISEARAVALEQLDFEVDVVLGQDPGLDVATYRQERLEQILVDFLQEERDARYSLGNDFWRHDSSIAPLTGALATWGLTIDDLRVASFHGTSTMMNDKNESSVLQQQLTALGRRKGNLLLGVFQKYLTGHSKGAAGAWMVNGALQMLDSGLVPGNRNADNIDSALQQFDLIAYLSRPMHVADLKAVSITSFGFGQKGAQAICVHPRHVFATLTRDEYEAYLVRRMARQRSTDSYFYEGMSSNSLFRAKTAPPFPASQENETYLNASARFSS</sequence>
<dbReference type="Pfam" id="PF02801">
    <property type="entry name" value="Ketoacyl-synt_C"/>
    <property type="match status" value="1"/>
</dbReference>
<feature type="modified residue" description="O-(pantetheine 4'-phosphoryl)serine" evidence="12">
    <location>
        <position position="189"/>
    </location>
</feature>
<feature type="domain" description="Ketosynthase family 3 (KS3)" evidence="14">
    <location>
        <begin position="1027"/>
        <end position="1565"/>
    </location>
</feature>
<evidence type="ECO:0000256" key="8">
    <source>
        <dbReference type="ARBA" id="ARBA00048237"/>
    </source>
</evidence>
<evidence type="ECO:0000313" key="16">
    <source>
        <dbReference type="Proteomes" id="UP000191518"/>
    </source>
</evidence>
<evidence type="ECO:0000256" key="3">
    <source>
        <dbReference type="ARBA" id="ARBA00022553"/>
    </source>
</evidence>
<dbReference type="InterPro" id="IPR018201">
    <property type="entry name" value="Ketoacyl_synth_AS"/>
</dbReference>
<dbReference type="PANTHER" id="PTHR10982">
    <property type="entry name" value="MALONYL COA-ACYL CARRIER PROTEIN TRANSACYLASE"/>
    <property type="match status" value="1"/>
</dbReference>
<dbReference type="InterPro" id="IPR047224">
    <property type="entry name" value="FAS_alpha_su_C"/>
</dbReference>
<dbReference type="Gene3D" id="3.40.47.10">
    <property type="match status" value="2"/>
</dbReference>
<dbReference type="GO" id="GO:0004321">
    <property type="term" value="F:fatty-acyl-CoA synthase activity"/>
    <property type="evidence" value="ECO:0007669"/>
    <property type="project" value="UniProtKB-EC"/>
</dbReference>
<organism evidence="15 16">
    <name type="scientific">Penicillium vulpinum</name>
    <dbReference type="NCBI Taxonomy" id="29845"/>
    <lineage>
        <taxon>Eukaryota</taxon>
        <taxon>Fungi</taxon>
        <taxon>Dikarya</taxon>
        <taxon>Ascomycota</taxon>
        <taxon>Pezizomycotina</taxon>
        <taxon>Eurotiomycetes</taxon>
        <taxon>Eurotiomycetidae</taxon>
        <taxon>Eurotiales</taxon>
        <taxon>Aspergillaceae</taxon>
        <taxon>Penicillium</taxon>
    </lineage>
</organism>
<evidence type="ECO:0000256" key="6">
    <source>
        <dbReference type="ARBA" id="ARBA00023002"/>
    </source>
</evidence>
<dbReference type="OrthoDB" id="4251012at2759"/>
<keyword evidence="3" id="KW-0597">Phosphoprotein</keyword>
<dbReference type="FunFam" id="3.90.25.70:FF:000001">
    <property type="entry name" value="Fatty acid synthase subunit alpha"/>
    <property type="match status" value="1"/>
</dbReference>
<dbReference type="Gene3D" id="3.40.50.720">
    <property type="entry name" value="NAD(P)-binding Rossmann-like Domain"/>
    <property type="match status" value="2"/>
</dbReference>
<accession>A0A1V6SCU4</accession>
<dbReference type="SUPFAM" id="SSF51735">
    <property type="entry name" value="NAD(P)-binding Rossmann-fold domains"/>
    <property type="match status" value="1"/>
</dbReference>
<evidence type="ECO:0000256" key="5">
    <source>
        <dbReference type="ARBA" id="ARBA00022857"/>
    </source>
</evidence>
<keyword evidence="7" id="KW-0511">Multifunctional enzyme</keyword>
<dbReference type="InterPro" id="IPR014031">
    <property type="entry name" value="Ketoacyl_synth_C"/>
</dbReference>
<keyword evidence="4 10" id="KW-0808">Transferase</keyword>
<dbReference type="GO" id="GO:0044550">
    <property type="term" value="P:secondary metabolite biosynthetic process"/>
    <property type="evidence" value="ECO:0007669"/>
    <property type="project" value="UniProtKB-ARBA"/>
</dbReference>
<dbReference type="STRING" id="29845.A0A1V6SCU4"/>
<dbReference type="InterPro" id="IPR041550">
    <property type="entry name" value="FASI_helical"/>
</dbReference>
<dbReference type="GO" id="GO:0005835">
    <property type="term" value="C:fatty acid synthase complex"/>
    <property type="evidence" value="ECO:0007669"/>
    <property type="project" value="InterPro"/>
</dbReference>
<dbReference type="Gene3D" id="6.10.250.1930">
    <property type="match status" value="1"/>
</dbReference>
<dbReference type="GO" id="GO:0004316">
    <property type="term" value="F:3-oxoacyl-[acyl-carrier-protein] reductase (NADPH) activity"/>
    <property type="evidence" value="ECO:0007669"/>
    <property type="project" value="UniProtKB-EC"/>
</dbReference>
<dbReference type="SUPFAM" id="SSF52151">
    <property type="entry name" value="FabD/lysophospholipase-like"/>
    <property type="match status" value="1"/>
</dbReference>
<dbReference type="Gene3D" id="3.90.25.70">
    <property type="match status" value="1"/>
</dbReference>
<dbReference type="CDD" id="cd00828">
    <property type="entry name" value="elong_cond_enzymes"/>
    <property type="match status" value="1"/>
</dbReference>
<keyword evidence="2 10" id="KW-0596">Phosphopantetheine</keyword>
<dbReference type="GO" id="GO:0042759">
    <property type="term" value="P:long-chain fatty acid biosynthetic process"/>
    <property type="evidence" value="ECO:0007669"/>
    <property type="project" value="UniProtKB-UniRule"/>
</dbReference>
<dbReference type="Pfam" id="PF00109">
    <property type="entry name" value="ketoacyl-synt"/>
    <property type="match status" value="1"/>
</dbReference>
<dbReference type="InterPro" id="IPR050830">
    <property type="entry name" value="Fungal_FAS"/>
</dbReference>
<dbReference type="InterPro" id="IPR016035">
    <property type="entry name" value="Acyl_Trfase/lysoPLipase"/>
</dbReference>
<protein>
    <recommendedName>
        <fullName evidence="14">Ketosynthase family 3 (KS3) domain-containing protein</fullName>
    </recommendedName>
</protein>
<comment type="catalytic activity">
    <reaction evidence="8">
        <text>acetyl-CoA + n malonyl-CoA + 2n NADPH + 4n H(+) = a long-chain-acyl-CoA + n CoA + n CO2 + 2n NADP(+).</text>
        <dbReference type="EC" id="2.3.1.86"/>
    </reaction>
</comment>
<dbReference type="PROSITE" id="PS00606">
    <property type="entry name" value="KS3_1"/>
    <property type="match status" value="1"/>
</dbReference>
<evidence type="ECO:0000256" key="11">
    <source>
        <dbReference type="PIRSR" id="PIRSR000454-1"/>
    </source>
</evidence>
<dbReference type="Pfam" id="PF18314">
    <property type="entry name" value="FAS_I_H"/>
    <property type="match status" value="1"/>
</dbReference>
<dbReference type="PANTHER" id="PTHR10982:SF21">
    <property type="entry name" value="FATTY ACID SYNTHASE SUBUNIT BETA"/>
    <property type="match status" value="1"/>
</dbReference>
<dbReference type="InterPro" id="IPR040899">
    <property type="entry name" value="Fas_alpha_ACP"/>
</dbReference>
<dbReference type="InterPro" id="IPR020841">
    <property type="entry name" value="PKS_Beta-ketoAc_synthase_dom"/>
</dbReference>
<keyword evidence="5" id="KW-0521">NADP</keyword>
<comment type="catalytic activity">
    <reaction evidence="9">
        <text>a (3R)-hydroxyacyl-[ACP] + NADP(+) = a 3-oxoacyl-[ACP] + NADPH + H(+)</text>
        <dbReference type="Rhea" id="RHEA:17397"/>
        <dbReference type="Rhea" id="RHEA-COMP:9916"/>
        <dbReference type="Rhea" id="RHEA-COMP:9945"/>
        <dbReference type="ChEBI" id="CHEBI:15378"/>
        <dbReference type="ChEBI" id="CHEBI:57783"/>
        <dbReference type="ChEBI" id="CHEBI:58349"/>
        <dbReference type="ChEBI" id="CHEBI:78776"/>
        <dbReference type="ChEBI" id="CHEBI:78827"/>
        <dbReference type="EC" id="1.1.1.100"/>
    </reaction>
</comment>
<dbReference type="PROSITE" id="PS52004">
    <property type="entry name" value="KS3_2"/>
    <property type="match status" value="1"/>
</dbReference>
<proteinExistence type="inferred from homology"/>
<dbReference type="GO" id="GO:0004312">
    <property type="term" value="F:fatty acid synthase activity"/>
    <property type="evidence" value="ECO:0007669"/>
    <property type="project" value="InterPro"/>
</dbReference>
<evidence type="ECO:0000256" key="12">
    <source>
        <dbReference type="PIRSR" id="PIRSR000454-4"/>
    </source>
</evidence>
<dbReference type="InterPro" id="IPR014030">
    <property type="entry name" value="Ketoacyl_synth_N"/>
</dbReference>
<evidence type="ECO:0000256" key="2">
    <source>
        <dbReference type="ARBA" id="ARBA00022450"/>
    </source>
</evidence>
<evidence type="ECO:0000256" key="9">
    <source>
        <dbReference type="ARBA" id="ARBA00048508"/>
    </source>
</evidence>
<feature type="active site" description="For beta-ketoacyl synthase activity" evidence="11">
    <location>
        <position position="1209"/>
    </location>
</feature>
<evidence type="ECO:0000313" key="15">
    <source>
        <dbReference type="EMBL" id="OQE11524.1"/>
    </source>
</evidence>
<dbReference type="Proteomes" id="UP000191518">
    <property type="component" value="Unassembled WGS sequence"/>
</dbReference>
<keyword evidence="16" id="KW-1185">Reference proteome</keyword>
<evidence type="ECO:0000256" key="10">
    <source>
        <dbReference type="PIRNR" id="PIRNR000454"/>
    </source>
</evidence>
<dbReference type="GO" id="GO:0008897">
    <property type="term" value="F:holo-[acyl-carrier-protein] synthase activity"/>
    <property type="evidence" value="ECO:0007669"/>
    <property type="project" value="InterPro"/>
</dbReference>
<evidence type="ECO:0000256" key="1">
    <source>
        <dbReference type="ARBA" id="ARBA00007485"/>
    </source>
</evidence>
<gene>
    <name evidence="15" type="ORF">PENVUL_c002G08477</name>
</gene>
<evidence type="ECO:0000259" key="14">
    <source>
        <dbReference type="PROSITE" id="PS52004"/>
    </source>
</evidence>
<dbReference type="Pfam" id="PF18325">
    <property type="entry name" value="Fas_alpha_ACP"/>
    <property type="match status" value="1"/>
</dbReference>
<name>A0A1V6SCU4_9EURO</name>
<comment type="similarity">
    <text evidence="1 10">Belongs to the thiolase-like superfamily. Fungal fatty acid synthetase subunit alpha family.</text>
</comment>
<dbReference type="GO" id="GO:0004315">
    <property type="term" value="F:3-oxoacyl-[acyl-carrier-protein] synthase activity"/>
    <property type="evidence" value="ECO:0007669"/>
    <property type="project" value="InterPro"/>
</dbReference>
<dbReference type="SUPFAM" id="SSF53901">
    <property type="entry name" value="Thiolase-like"/>
    <property type="match status" value="2"/>
</dbReference>
<dbReference type="InterPro" id="IPR036291">
    <property type="entry name" value="NAD(P)-bd_dom_sf"/>
</dbReference>
<dbReference type="InterPro" id="IPR016039">
    <property type="entry name" value="Thiolase-like"/>
</dbReference>
<evidence type="ECO:0000256" key="13">
    <source>
        <dbReference type="SAM" id="MobiDB-lite"/>
    </source>
</evidence>
<dbReference type="PIRSF" id="PIRSF000454">
    <property type="entry name" value="FAS_yeast_alpha"/>
    <property type="match status" value="1"/>
</dbReference>
<dbReference type="CDD" id="cd08950">
    <property type="entry name" value="KR_fFAS_SDR_c_like"/>
    <property type="match status" value="1"/>
</dbReference>
<reference evidence="16" key="1">
    <citation type="journal article" date="2017" name="Nat. Microbiol.">
        <title>Global analysis of biosynthetic gene clusters reveals vast potential of secondary metabolite production in Penicillium species.</title>
        <authorList>
            <person name="Nielsen J.C."/>
            <person name="Grijseels S."/>
            <person name="Prigent S."/>
            <person name="Ji B."/>
            <person name="Dainat J."/>
            <person name="Nielsen K.F."/>
            <person name="Frisvad J.C."/>
            <person name="Workman M."/>
            <person name="Nielsen J."/>
        </authorList>
    </citation>
    <scope>NUCLEOTIDE SEQUENCE [LARGE SCALE GENOMIC DNA]</scope>
    <source>
        <strain evidence="16">IBT 29486</strain>
    </source>
</reference>
<keyword evidence="6" id="KW-0560">Oxidoreductase</keyword>
<dbReference type="FunFam" id="3.40.50.720:FF:000168">
    <property type="entry name" value="Fatty acid synthase subunit alpha"/>
    <property type="match status" value="1"/>
</dbReference>